<dbReference type="AlphaFoldDB" id="A0A3L6L4L3"/>
<feature type="domain" description="Dynein heavy chain AAA lid" evidence="16">
    <location>
        <begin position="600"/>
        <end position="646"/>
    </location>
</feature>
<comment type="caution">
    <text evidence="17">The sequence shown here is derived from an EMBL/GenBank/DDBJ whole genome shotgun (WGS) entry which is preliminary data.</text>
</comment>
<evidence type="ECO:0000256" key="12">
    <source>
        <dbReference type="ARBA" id="ARBA00023273"/>
    </source>
</evidence>
<dbReference type="GO" id="GO:0008569">
    <property type="term" value="F:minus-end-directed microtubule motor activity"/>
    <property type="evidence" value="ECO:0007669"/>
    <property type="project" value="InterPro"/>
</dbReference>
<dbReference type="GO" id="GO:0005524">
    <property type="term" value="F:ATP binding"/>
    <property type="evidence" value="ECO:0007669"/>
    <property type="project" value="UniProtKB-KW"/>
</dbReference>
<dbReference type="InterPro" id="IPR042219">
    <property type="entry name" value="AAA_lid_11_sf"/>
</dbReference>
<keyword evidence="11" id="KW-0206">Cytoskeleton</keyword>
<dbReference type="GO" id="GO:0005930">
    <property type="term" value="C:axoneme"/>
    <property type="evidence" value="ECO:0007669"/>
    <property type="project" value="UniProtKB-SubCell"/>
</dbReference>
<keyword evidence="3" id="KW-0493">Microtubule</keyword>
<dbReference type="GO" id="GO:0045505">
    <property type="term" value="F:dynein intermediate chain binding"/>
    <property type="evidence" value="ECO:0007669"/>
    <property type="project" value="InterPro"/>
</dbReference>
<dbReference type="InterPro" id="IPR035706">
    <property type="entry name" value="AAA_9"/>
</dbReference>
<name>A0A3L6L4L3_9TRYP</name>
<evidence type="ECO:0000259" key="14">
    <source>
        <dbReference type="Pfam" id="PF03028"/>
    </source>
</evidence>
<evidence type="ECO:0000256" key="10">
    <source>
        <dbReference type="ARBA" id="ARBA00023175"/>
    </source>
</evidence>
<dbReference type="GO" id="GO:0051959">
    <property type="term" value="F:dynein light intermediate chain binding"/>
    <property type="evidence" value="ECO:0007669"/>
    <property type="project" value="InterPro"/>
</dbReference>
<dbReference type="GO" id="GO:0005874">
    <property type="term" value="C:microtubule"/>
    <property type="evidence" value="ECO:0007669"/>
    <property type="project" value="UniProtKB-KW"/>
</dbReference>
<keyword evidence="6" id="KW-0067">ATP-binding</keyword>
<dbReference type="FunFam" id="1.10.8.1220:FF:000001">
    <property type="entry name" value="Dynein axonemal heavy chain 5"/>
    <property type="match status" value="1"/>
</dbReference>
<evidence type="ECO:0000256" key="3">
    <source>
        <dbReference type="ARBA" id="ARBA00022701"/>
    </source>
</evidence>
<keyword evidence="9" id="KW-0969">Cilium</keyword>
<evidence type="ECO:0000259" key="15">
    <source>
        <dbReference type="Pfam" id="PF12781"/>
    </source>
</evidence>
<dbReference type="Pfam" id="PF18198">
    <property type="entry name" value="AAA_lid_11"/>
    <property type="match status" value="1"/>
</dbReference>
<evidence type="ECO:0000256" key="1">
    <source>
        <dbReference type="ARBA" id="ARBA00004430"/>
    </source>
</evidence>
<sequence length="652" mass="75064">MRGTRWPLMIDPQLQAIKWIKRMEKDKGLKVIDQKQPDFHKTVEYAVQFGCPLLLQDILEEIDPLLDSVLSKAIVRKGAKPILKIGDNYVEYNDNFKLYITTRLPNPHYTPEICSKVCLLNFAVRETGLEEQLLKIVVEKEKPELEQDNEQLILDTAEARKETKRLEDEILNLLSTSQVSLLENKKLVDTLQSARVIAANIKQQLKEAEITAEKIHSAREQYRECARRASILFFALADLGSIDAMYQFALDSYIVLFQGSIQRSAQKIATHTLEERVRTLNDWHTSAVYANTCRGLFEKHKLLFTFHMTIRILQAEGLVNIEEYVFLMRGGQVLDKQGRLPNPAPSWLSERAWSHILELDKLTNFHGVAASFEQAQESWKHWFLQENPEDAELPDDWQTRTADNYIQRMIFVRCLRPDRVIFMVYEFIEKQLGPQFVDPPPFNLKDTFEESTNVVPLVFVLSPGVDPTTQLAALAQREGRPLKTLALGQGQGENAKRAVQECSQVGGWVFLANCHLMVSWLVELEKIIEDLVEQRPHKEFRLWLSSVPTTQFPIGILQRAIKMTTEPPTGIKANMLRLYNQFSEEQFAEHTGSNPQIYCSLLFALCFFHSILLERRKFGNLGYNVVYDFTTSDFEVSENIIALTLATWQLTE</sequence>
<evidence type="ECO:0000256" key="7">
    <source>
        <dbReference type="ARBA" id="ARBA00023017"/>
    </source>
</evidence>
<organism evidence="17">
    <name type="scientific">Trypanosoma brucei equiperdum</name>
    <dbReference type="NCBI Taxonomy" id="630700"/>
    <lineage>
        <taxon>Eukaryota</taxon>
        <taxon>Discoba</taxon>
        <taxon>Euglenozoa</taxon>
        <taxon>Kinetoplastea</taxon>
        <taxon>Metakinetoplastina</taxon>
        <taxon>Trypanosomatida</taxon>
        <taxon>Trypanosomatidae</taxon>
        <taxon>Trypanosoma</taxon>
    </lineage>
</organism>
<dbReference type="Gene3D" id="3.40.50.300">
    <property type="entry name" value="P-loop containing nucleotide triphosphate hydrolases"/>
    <property type="match status" value="2"/>
</dbReference>
<protein>
    <submittedName>
        <fullName evidence="17">Dynein heavy chain</fullName>
    </submittedName>
</protein>
<dbReference type="Gene3D" id="1.10.8.720">
    <property type="entry name" value="Region D6 of dynein motor"/>
    <property type="match status" value="1"/>
</dbReference>
<keyword evidence="7" id="KW-0243">Dynein</keyword>
<feature type="domain" description="Dynein heavy chain region D6 P-loop" evidence="14">
    <location>
        <begin position="453"/>
        <end position="564"/>
    </location>
</feature>
<gene>
    <name evidence="17" type="ORF">DPX39_080034700</name>
</gene>
<keyword evidence="8 13" id="KW-0175">Coiled coil</keyword>
<evidence type="ECO:0000256" key="11">
    <source>
        <dbReference type="ARBA" id="ARBA00023212"/>
    </source>
</evidence>
<evidence type="ECO:0000256" key="4">
    <source>
        <dbReference type="ARBA" id="ARBA00022737"/>
    </source>
</evidence>
<evidence type="ECO:0000256" key="8">
    <source>
        <dbReference type="ARBA" id="ARBA00023054"/>
    </source>
</evidence>
<dbReference type="Pfam" id="PF12781">
    <property type="entry name" value="AAA_9"/>
    <property type="match status" value="1"/>
</dbReference>
<keyword evidence="4" id="KW-0677">Repeat</keyword>
<dbReference type="FunFam" id="3.40.50.300:FF:000049">
    <property type="entry name" value="Dynein, axonemal, heavy chain 5"/>
    <property type="match status" value="1"/>
</dbReference>
<keyword evidence="10" id="KW-0505">Motor protein</keyword>
<dbReference type="EMBL" id="QSBY01000008">
    <property type="protein sequence ID" value="RHW71056.1"/>
    <property type="molecule type" value="Genomic_DNA"/>
</dbReference>
<dbReference type="FunFam" id="3.40.50.300:FF:000153">
    <property type="entry name" value="Dynein axonemal heavy chain 1"/>
    <property type="match status" value="1"/>
</dbReference>
<accession>A0A3L6L4L3</accession>
<evidence type="ECO:0000313" key="17">
    <source>
        <dbReference type="EMBL" id="RHW71056.1"/>
    </source>
</evidence>
<dbReference type="PANTHER" id="PTHR22878:SF68">
    <property type="entry name" value="DYNEIN HEAVY CHAIN 6, AXONEMAL-LIKE"/>
    <property type="match status" value="1"/>
</dbReference>
<feature type="coiled-coil region" evidence="13">
    <location>
        <begin position="142"/>
        <end position="221"/>
    </location>
</feature>
<dbReference type="InterPro" id="IPR026983">
    <property type="entry name" value="DHC"/>
</dbReference>
<dbReference type="GO" id="GO:0030286">
    <property type="term" value="C:dynein complex"/>
    <property type="evidence" value="ECO:0007669"/>
    <property type="project" value="UniProtKB-KW"/>
</dbReference>
<evidence type="ECO:0000256" key="2">
    <source>
        <dbReference type="ARBA" id="ARBA00022490"/>
    </source>
</evidence>
<dbReference type="Proteomes" id="UP000266743">
    <property type="component" value="Chromosome 8"/>
</dbReference>
<dbReference type="Gene3D" id="1.10.8.1220">
    <property type="match status" value="1"/>
</dbReference>
<dbReference type="GO" id="GO:0007018">
    <property type="term" value="P:microtubule-based movement"/>
    <property type="evidence" value="ECO:0007669"/>
    <property type="project" value="InterPro"/>
</dbReference>
<evidence type="ECO:0000259" key="16">
    <source>
        <dbReference type="Pfam" id="PF18198"/>
    </source>
</evidence>
<evidence type="ECO:0000256" key="5">
    <source>
        <dbReference type="ARBA" id="ARBA00022741"/>
    </source>
</evidence>
<reference evidence="17" key="1">
    <citation type="submission" date="2018-09" db="EMBL/GenBank/DDBJ databases">
        <title>whole genome sequence of T. equiperdum IVM-t1 strain.</title>
        <authorList>
            <person name="Suganuma K."/>
        </authorList>
    </citation>
    <scope>NUCLEOTIDE SEQUENCE [LARGE SCALE GENOMIC DNA]</scope>
    <source>
        <strain evidence="17">IVM-t1</strain>
    </source>
</reference>
<feature type="domain" description="Dynein heavy chain ATP-binding dynein motor region" evidence="15">
    <location>
        <begin position="3"/>
        <end position="201"/>
    </location>
</feature>
<dbReference type="Gene3D" id="6.10.140.1060">
    <property type="match status" value="1"/>
</dbReference>
<dbReference type="Pfam" id="PF03028">
    <property type="entry name" value="Dynein_heavy"/>
    <property type="match status" value="1"/>
</dbReference>
<keyword evidence="12" id="KW-0966">Cell projection</keyword>
<evidence type="ECO:0000256" key="6">
    <source>
        <dbReference type="ARBA" id="ARBA00022840"/>
    </source>
</evidence>
<dbReference type="InterPro" id="IPR004273">
    <property type="entry name" value="Dynein_heavy_D6_P-loop"/>
</dbReference>
<dbReference type="PANTHER" id="PTHR22878">
    <property type="entry name" value="DYNEIN HEAVY CHAIN 6, AXONEMAL-LIKE-RELATED"/>
    <property type="match status" value="1"/>
</dbReference>
<dbReference type="InterPro" id="IPR041658">
    <property type="entry name" value="AAA_lid_11"/>
</dbReference>
<comment type="subcellular location">
    <subcellularLocation>
        <location evidence="1">Cytoplasm</location>
        <location evidence="1">Cytoskeleton</location>
        <location evidence="1">Cilium axoneme</location>
    </subcellularLocation>
</comment>
<keyword evidence="5" id="KW-0547">Nucleotide-binding</keyword>
<evidence type="ECO:0000256" key="9">
    <source>
        <dbReference type="ARBA" id="ARBA00023069"/>
    </source>
</evidence>
<proteinExistence type="predicted"/>
<dbReference type="InterPro" id="IPR027417">
    <property type="entry name" value="P-loop_NTPase"/>
</dbReference>
<evidence type="ECO:0000256" key="13">
    <source>
        <dbReference type="SAM" id="Coils"/>
    </source>
</evidence>
<keyword evidence="2" id="KW-0963">Cytoplasm</keyword>